<evidence type="ECO:0000313" key="1">
    <source>
        <dbReference type="EMBL" id="KAK4298025.1"/>
    </source>
</evidence>
<keyword evidence="2" id="KW-1185">Reference proteome</keyword>
<accession>A0AAE1TWU7</accession>
<reference evidence="1" key="1">
    <citation type="submission" date="2023-11" db="EMBL/GenBank/DDBJ databases">
        <title>Genome assemblies of two species of porcelain crab, Petrolisthes cinctipes and Petrolisthes manimaculis (Anomura: Porcellanidae).</title>
        <authorList>
            <person name="Angst P."/>
        </authorList>
    </citation>
    <scope>NUCLEOTIDE SEQUENCE</scope>
    <source>
        <strain evidence="1">PB745_02</strain>
        <tissue evidence="1">Gill</tissue>
    </source>
</reference>
<sequence length="160" mass="17420">MVYARVVGGVVVDGKGGVGDYYSCRWDSSPSPITTTPSLTNTTTRYITTTPTTTLTITTPANPSNHSITNQPAQSPVFHPRLLASYHKLQPDDTTLAFLLHFLYSQHHVMGSSMGPRSDKSSTAPQVVNVGTKAVVGEEDCLWPRVGNNRRPDSKKEMSE</sequence>
<organism evidence="1 2">
    <name type="scientific">Petrolisthes manimaculis</name>
    <dbReference type="NCBI Taxonomy" id="1843537"/>
    <lineage>
        <taxon>Eukaryota</taxon>
        <taxon>Metazoa</taxon>
        <taxon>Ecdysozoa</taxon>
        <taxon>Arthropoda</taxon>
        <taxon>Crustacea</taxon>
        <taxon>Multicrustacea</taxon>
        <taxon>Malacostraca</taxon>
        <taxon>Eumalacostraca</taxon>
        <taxon>Eucarida</taxon>
        <taxon>Decapoda</taxon>
        <taxon>Pleocyemata</taxon>
        <taxon>Anomura</taxon>
        <taxon>Galatheoidea</taxon>
        <taxon>Porcellanidae</taxon>
        <taxon>Petrolisthes</taxon>
    </lineage>
</organism>
<name>A0AAE1TWU7_9EUCA</name>
<evidence type="ECO:0000313" key="2">
    <source>
        <dbReference type="Proteomes" id="UP001292094"/>
    </source>
</evidence>
<proteinExistence type="predicted"/>
<comment type="caution">
    <text evidence="1">The sequence shown here is derived from an EMBL/GenBank/DDBJ whole genome shotgun (WGS) entry which is preliminary data.</text>
</comment>
<dbReference type="EMBL" id="JAWZYT010003519">
    <property type="protein sequence ID" value="KAK4298025.1"/>
    <property type="molecule type" value="Genomic_DNA"/>
</dbReference>
<dbReference type="AlphaFoldDB" id="A0AAE1TWU7"/>
<dbReference type="Proteomes" id="UP001292094">
    <property type="component" value="Unassembled WGS sequence"/>
</dbReference>
<gene>
    <name evidence="1" type="ORF">Pmani_029596</name>
</gene>
<protein>
    <submittedName>
        <fullName evidence="1">Uncharacterized protein</fullName>
    </submittedName>
</protein>